<dbReference type="AlphaFoldDB" id="A0A518BG64"/>
<dbReference type="PANTHER" id="PTHR42842">
    <property type="entry name" value="FAD/NAD(P)-BINDING OXIDOREDUCTASE"/>
    <property type="match status" value="1"/>
</dbReference>
<keyword evidence="5" id="KW-1185">Reference proteome</keyword>
<dbReference type="PRINTS" id="PR00419">
    <property type="entry name" value="ADXRDTASE"/>
</dbReference>
<reference evidence="4 5" key="1">
    <citation type="submission" date="2019-02" db="EMBL/GenBank/DDBJ databases">
        <title>Deep-cultivation of Planctomycetes and their phenomic and genomic characterization uncovers novel biology.</title>
        <authorList>
            <person name="Wiegand S."/>
            <person name="Jogler M."/>
            <person name="Boedeker C."/>
            <person name="Pinto D."/>
            <person name="Vollmers J."/>
            <person name="Rivas-Marin E."/>
            <person name="Kohn T."/>
            <person name="Peeters S.H."/>
            <person name="Heuer A."/>
            <person name="Rast P."/>
            <person name="Oberbeckmann S."/>
            <person name="Bunk B."/>
            <person name="Jeske O."/>
            <person name="Meyerdierks A."/>
            <person name="Storesund J.E."/>
            <person name="Kallscheuer N."/>
            <person name="Luecker S."/>
            <person name="Lage O.M."/>
            <person name="Pohl T."/>
            <person name="Merkel B.J."/>
            <person name="Hornburger P."/>
            <person name="Mueller R.-W."/>
            <person name="Bruemmer F."/>
            <person name="Labrenz M."/>
            <person name="Spormann A.M."/>
            <person name="Op den Camp H."/>
            <person name="Overmann J."/>
            <person name="Amann R."/>
            <person name="Jetten M.S.M."/>
            <person name="Mascher T."/>
            <person name="Medema M.H."/>
            <person name="Devos D.P."/>
            <person name="Kaster A.-K."/>
            <person name="Ovreas L."/>
            <person name="Rohde M."/>
            <person name="Galperin M.Y."/>
            <person name="Jogler C."/>
        </authorList>
    </citation>
    <scope>NUCLEOTIDE SEQUENCE [LARGE SCALE GENOMIC DNA]</scope>
    <source>
        <strain evidence="4 5">Pla133</strain>
    </source>
</reference>
<dbReference type="PANTHER" id="PTHR42842:SF3">
    <property type="entry name" value="FAD_NAD(P)-BINDING OXIDOREDUCTASE FAMILY PROTEIN"/>
    <property type="match status" value="1"/>
</dbReference>
<protein>
    <submittedName>
        <fullName evidence="4">Uncharacterized protein</fullName>
    </submittedName>
</protein>
<dbReference type="InterPro" id="IPR023753">
    <property type="entry name" value="FAD/NAD-binding_dom"/>
</dbReference>
<dbReference type="Proteomes" id="UP000316921">
    <property type="component" value="Chromosome"/>
</dbReference>
<evidence type="ECO:0000313" key="4">
    <source>
        <dbReference type="EMBL" id="QDU65956.1"/>
    </source>
</evidence>
<organism evidence="4 5">
    <name type="scientific">Engelhardtia mirabilis</name>
    <dbReference type="NCBI Taxonomy" id="2528011"/>
    <lineage>
        <taxon>Bacteria</taxon>
        <taxon>Pseudomonadati</taxon>
        <taxon>Planctomycetota</taxon>
        <taxon>Planctomycetia</taxon>
        <taxon>Planctomycetia incertae sedis</taxon>
        <taxon>Engelhardtia</taxon>
    </lineage>
</organism>
<dbReference type="InterPro" id="IPR049516">
    <property type="entry name" value="FAD-depend_C"/>
</dbReference>
<feature type="region of interest" description="Disordered" evidence="1">
    <location>
        <begin position="1"/>
        <end position="21"/>
    </location>
</feature>
<feature type="domain" description="FAD/NAD(P)-binding" evidence="2">
    <location>
        <begin position="107"/>
        <end position="284"/>
    </location>
</feature>
<dbReference type="PIRSF" id="PIRSF038984">
    <property type="entry name" value="FAD_binding_protein"/>
    <property type="match status" value="1"/>
</dbReference>
<evidence type="ECO:0000259" key="3">
    <source>
        <dbReference type="Pfam" id="PF21688"/>
    </source>
</evidence>
<accession>A0A518BG64</accession>
<dbReference type="Pfam" id="PF07992">
    <property type="entry name" value="Pyr_redox_2"/>
    <property type="match status" value="1"/>
</dbReference>
<dbReference type="EMBL" id="CP036287">
    <property type="protein sequence ID" value="QDU65956.1"/>
    <property type="molecule type" value="Genomic_DNA"/>
</dbReference>
<dbReference type="Pfam" id="PF21688">
    <property type="entry name" value="FAD-depend_C"/>
    <property type="match status" value="1"/>
</dbReference>
<sequence length="571" mass="61527">MDRTSASEAQHSDAYDPPHEVVVRLPPGAEPVLPRDEARLRQLAARTLRCDADAITTLRTRRVSFDARRRQRDWRAVLDVWLRGERPSPPPATSPVPIAPPPADAPHVVVIGSGPAGLFCALDLLRGGARVTVLERGGDVRQRRRPLAELNRGHEAGSESNYCFGEGGAGTYSDGKLYARSGGKREVREVLAELVAHGASPEILSSWRPHIGSNRLPEVVAALRETILAGGGEVRFETRATELVLDEGRVAGVECVGTSHEAPQRPERLYADAVVLASGHSARDSLELAARAGALLEPKGFAMGLRVEHPQGFIDDHQYGGLRAANELPAAFYELVAQSEGRGVYSFCMCPGGWIVPASTATDRVVVNGMSLARRDSPFANSGLVVAIEPEDWCGERARAWGWRERLPELPPPPARPEDDPLYGVRLQEAIERRACVLGDGGNRVPAQRVDAFLDGRATPDAIPTSYRPGVTTVALDELLPRGMAERLRDGLAEFNRRIPGFVSEIGQLHGPESRTSSPVRVARDRETGEAFGVGGLYPAGEGAGFAGGIVSAAIDGRRAARYALAHLRVR</sequence>
<dbReference type="SUPFAM" id="SSF51905">
    <property type="entry name" value="FAD/NAD(P)-binding domain"/>
    <property type="match status" value="1"/>
</dbReference>
<feature type="domain" description="FAD-dependent protein C-terminal" evidence="3">
    <location>
        <begin position="301"/>
        <end position="516"/>
    </location>
</feature>
<dbReference type="InterPro" id="IPR028348">
    <property type="entry name" value="FAD-binding_protein"/>
</dbReference>
<dbReference type="GO" id="GO:0016491">
    <property type="term" value="F:oxidoreductase activity"/>
    <property type="evidence" value="ECO:0007669"/>
    <property type="project" value="InterPro"/>
</dbReference>
<proteinExistence type="predicted"/>
<evidence type="ECO:0000259" key="2">
    <source>
        <dbReference type="Pfam" id="PF07992"/>
    </source>
</evidence>
<dbReference type="RefSeq" id="WP_145063063.1">
    <property type="nucleotide sequence ID" value="NZ_CP036287.1"/>
</dbReference>
<dbReference type="Gene3D" id="3.50.50.60">
    <property type="entry name" value="FAD/NAD(P)-binding domain"/>
    <property type="match status" value="2"/>
</dbReference>
<evidence type="ECO:0000313" key="5">
    <source>
        <dbReference type="Proteomes" id="UP000316921"/>
    </source>
</evidence>
<evidence type="ECO:0000256" key="1">
    <source>
        <dbReference type="SAM" id="MobiDB-lite"/>
    </source>
</evidence>
<dbReference type="InterPro" id="IPR036188">
    <property type="entry name" value="FAD/NAD-bd_sf"/>
</dbReference>
<dbReference type="KEGG" id="pbap:Pla133_10220"/>
<name>A0A518BG64_9BACT</name>
<gene>
    <name evidence="4" type="ORF">Pla133_10220</name>
</gene>